<name>A2CC63_PROM3</name>
<gene>
    <name evidence="1" type="ordered locus">P9303_23381</name>
</gene>
<accession>A2CC63</accession>
<evidence type="ECO:0000313" key="1">
    <source>
        <dbReference type="EMBL" id="ABM79073.1"/>
    </source>
</evidence>
<organism evidence="1 2">
    <name type="scientific">Prochlorococcus marinus (strain MIT 9303)</name>
    <dbReference type="NCBI Taxonomy" id="59922"/>
    <lineage>
        <taxon>Bacteria</taxon>
        <taxon>Bacillati</taxon>
        <taxon>Cyanobacteriota</taxon>
        <taxon>Cyanophyceae</taxon>
        <taxon>Synechococcales</taxon>
        <taxon>Prochlorococcaceae</taxon>
        <taxon>Prochlorococcus</taxon>
    </lineage>
</organism>
<dbReference type="Proteomes" id="UP000002274">
    <property type="component" value="Chromosome"/>
</dbReference>
<dbReference type="AlphaFoldDB" id="A2CC63"/>
<dbReference type="RefSeq" id="WP_011826937.1">
    <property type="nucleotide sequence ID" value="NC_008820.1"/>
</dbReference>
<sequence>MPFCDLLHPSAVFEALSSAVVLQVFQGDLVEVVVTMEGPEPITSSLLDLGAC</sequence>
<dbReference type="EMBL" id="CP000554">
    <property type="protein sequence ID" value="ABM79073.1"/>
    <property type="molecule type" value="Genomic_DNA"/>
</dbReference>
<dbReference type="HOGENOM" id="CLU_3083507_0_0_3"/>
<protein>
    <submittedName>
        <fullName evidence="1">Uncharacterized protein</fullName>
    </submittedName>
</protein>
<evidence type="ECO:0000313" key="2">
    <source>
        <dbReference type="Proteomes" id="UP000002274"/>
    </source>
</evidence>
<proteinExistence type="predicted"/>
<dbReference type="STRING" id="59922.P9303_23381"/>
<dbReference type="KEGG" id="pmf:P9303_23381"/>
<reference evidence="1 2" key="1">
    <citation type="journal article" date="2007" name="PLoS Genet.">
        <title>Patterns and implications of gene gain and loss in the evolution of Prochlorococcus.</title>
        <authorList>
            <person name="Kettler G.C."/>
            <person name="Martiny A.C."/>
            <person name="Huang K."/>
            <person name="Zucker J."/>
            <person name="Coleman M.L."/>
            <person name="Rodrigue S."/>
            <person name="Chen F."/>
            <person name="Lapidus A."/>
            <person name="Ferriera S."/>
            <person name="Johnson J."/>
            <person name="Steglich C."/>
            <person name="Church G.M."/>
            <person name="Richardson P."/>
            <person name="Chisholm S.W."/>
        </authorList>
    </citation>
    <scope>NUCLEOTIDE SEQUENCE [LARGE SCALE GENOMIC DNA]</scope>
    <source>
        <strain evidence="1 2">MIT 9303</strain>
    </source>
</reference>